<evidence type="ECO:0000313" key="1">
    <source>
        <dbReference type="EMBL" id="KAJ4395423.1"/>
    </source>
</evidence>
<comment type="caution">
    <text evidence="1">The sequence shown here is derived from an EMBL/GenBank/DDBJ whole genome shotgun (WGS) entry which is preliminary data.</text>
</comment>
<name>A0A9W8Z2P1_9PLEO</name>
<protein>
    <submittedName>
        <fullName evidence="1">Uncharacterized protein</fullName>
    </submittedName>
</protein>
<dbReference type="Proteomes" id="UP001140510">
    <property type="component" value="Unassembled WGS sequence"/>
</dbReference>
<sequence length="121" mass="13335">MGNEDGENTEEAVIGLRFPRYPIIIASLLHFSHGLEDYGIEGGPKWRPYAATYFSISRFAPGKGISNISTVLETAKGSSKAKLPKKDAKDLWGWDKTLKAYRKQHGTGKGGWQTGGFKYAL</sequence>
<reference evidence="1" key="1">
    <citation type="submission" date="2022-10" db="EMBL/GenBank/DDBJ databases">
        <title>Tapping the CABI collections for fungal endophytes: first genome assemblies for Collariella, Neodidymelliopsis, Ascochyta clinopodiicola, Didymella pomorum, Didymosphaeria variabile, Neocosmospora piperis and Neocucurbitaria cava.</title>
        <authorList>
            <person name="Hill R."/>
        </authorList>
    </citation>
    <scope>NUCLEOTIDE SEQUENCE</scope>
    <source>
        <strain evidence="1">IMI 355091</strain>
    </source>
</reference>
<dbReference type="OrthoDB" id="10037289at2759"/>
<dbReference type="AlphaFoldDB" id="A0A9W8Z2P1"/>
<accession>A0A9W8Z2P1</accession>
<dbReference type="EMBL" id="JAPEVA010000159">
    <property type="protein sequence ID" value="KAJ4395423.1"/>
    <property type="molecule type" value="Genomic_DNA"/>
</dbReference>
<evidence type="ECO:0000313" key="2">
    <source>
        <dbReference type="Proteomes" id="UP001140510"/>
    </source>
</evidence>
<proteinExistence type="predicted"/>
<keyword evidence="2" id="KW-1185">Reference proteome</keyword>
<organism evidence="1 2">
    <name type="scientific">Didymella pomorum</name>
    <dbReference type="NCBI Taxonomy" id="749634"/>
    <lineage>
        <taxon>Eukaryota</taxon>
        <taxon>Fungi</taxon>
        <taxon>Dikarya</taxon>
        <taxon>Ascomycota</taxon>
        <taxon>Pezizomycotina</taxon>
        <taxon>Dothideomycetes</taxon>
        <taxon>Pleosporomycetidae</taxon>
        <taxon>Pleosporales</taxon>
        <taxon>Pleosporineae</taxon>
        <taxon>Didymellaceae</taxon>
        <taxon>Didymella</taxon>
    </lineage>
</organism>
<gene>
    <name evidence="1" type="ORF">N0V91_010864</name>
</gene>